<dbReference type="SUPFAM" id="SSF49329">
    <property type="entry name" value="Cu,Zn superoxide dismutase-like"/>
    <property type="match status" value="1"/>
</dbReference>
<evidence type="ECO:0000256" key="1">
    <source>
        <dbReference type="SAM" id="Phobius"/>
    </source>
</evidence>
<gene>
    <name evidence="3" type="ORF">DPX16_9093</name>
</gene>
<evidence type="ECO:0000259" key="2">
    <source>
        <dbReference type="Pfam" id="PF00080"/>
    </source>
</evidence>
<keyword evidence="1" id="KW-1133">Transmembrane helix</keyword>
<evidence type="ECO:0000313" key="4">
    <source>
        <dbReference type="Proteomes" id="UP000281406"/>
    </source>
</evidence>
<name>A0A3N0YKQ8_ANAGA</name>
<dbReference type="InterPro" id="IPR001424">
    <property type="entry name" value="SOD_Cu_Zn_dom"/>
</dbReference>
<dbReference type="OrthoDB" id="666972at2759"/>
<feature type="transmembrane region" description="Helical" evidence="1">
    <location>
        <begin position="69"/>
        <end position="95"/>
    </location>
</feature>
<keyword evidence="1" id="KW-0472">Membrane</keyword>
<dbReference type="Gene3D" id="2.60.40.200">
    <property type="entry name" value="Superoxide dismutase, copper/zinc binding domain"/>
    <property type="match status" value="1"/>
</dbReference>
<keyword evidence="1" id="KW-0812">Transmembrane</keyword>
<organism evidence="3 4">
    <name type="scientific">Anabarilius grahami</name>
    <name type="common">Kanglang fish</name>
    <name type="synonym">Barilius grahami</name>
    <dbReference type="NCBI Taxonomy" id="495550"/>
    <lineage>
        <taxon>Eukaryota</taxon>
        <taxon>Metazoa</taxon>
        <taxon>Chordata</taxon>
        <taxon>Craniata</taxon>
        <taxon>Vertebrata</taxon>
        <taxon>Euteleostomi</taxon>
        <taxon>Actinopterygii</taxon>
        <taxon>Neopterygii</taxon>
        <taxon>Teleostei</taxon>
        <taxon>Ostariophysi</taxon>
        <taxon>Cypriniformes</taxon>
        <taxon>Xenocyprididae</taxon>
        <taxon>Xenocypridinae</taxon>
        <taxon>Xenocypridinae incertae sedis</taxon>
        <taxon>Anabarilius</taxon>
    </lineage>
</organism>
<keyword evidence="4" id="KW-1185">Reference proteome</keyword>
<dbReference type="EMBL" id="RJVU01038599">
    <property type="protein sequence ID" value="ROL46358.1"/>
    <property type="molecule type" value="Genomic_DNA"/>
</dbReference>
<feature type="domain" description="Superoxide dismutase copper/zinc binding" evidence="2">
    <location>
        <begin position="95"/>
        <end position="155"/>
    </location>
</feature>
<proteinExistence type="predicted"/>
<dbReference type="InterPro" id="IPR024134">
    <property type="entry name" value="SOD_Cu/Zn_/chaperone"/>
</dbReference>
<dbReference type="PANTHER" id="PTHR10003">
    <property type="entry name" value="SUPEROXIDE DISMUTASE CU-ZN -RELATED"/>
    <property type="match status" value="1"/>
</dbReference>
<dbReference type="Gene3D" id="3.30.70.100">
    <property type="match status" value="1"/>
</dbReference>
<sequence length="189" mass="19879">VCLGVKSVHINLAKEEVLVETALTSLQVQSLIESTGRRAVLKGMGSSESGASRNALSVKAQCEQRETGLMLLICVCCCILDLGAAVAMVSGAGLVQGVVRFLQLSQERCLIDGTIDGLAPGAHGLHVHELGDLTQDCMRLACGIIARSAGLFQNPKQICACDGVTLWEERDRPIAGRGRKVTDAPAANL</sequence>
<dbReference type="Pfam" id="PF00080">
    <property type="entry name" value="Sod_Cu"/>
    <property type="match status" value="1"/>
</dbReference>
<comment type="caution">
    <text evidence="3">The sequence shown here is derived from an EMBL/GenBank/DDBJ whole genome shotgun (WGS) entry which is preliminary data.</text>
</comment>
<protein>
    <submittedName>
        <fullName evidence="3">Copper chaperone for superoxide dismutase</fullName>
    </submittedName>
</protein>
<dbReference type="GO" id="GO:0006801">
    <property type="term" value="P:superoxide metabolic process"/>
    <property type="evidence" value="ECO:0007669"/>
    <property type="project" value="InterPro"/>
</dbReference>
<dbReference type="Proteomes" id="UP000281406">
    <property type="component" value="Unassembled WGS sequence"/>
</dbReference>
<dbReference type="InterPro" id="IPR036423">
    <property type="entry name" value="SOD-like_Cu/Zn_dom_sf"/>
</dbReference>
<dbReference type="GO" id="GO:0005507">
    <property type="term" value="F:copper ion binding"/>
    <property type="evidence" value="ECO:0007669"/>
    <property type="project" value="InterPro"/>
</dbReference>
<evidence type="ECO:0000313" key="3">
    <source>
        <dbReference type="EMBL" id="ROL46358.1"/>
    </source>
</evidence>
<feature type="non-terminal residue" evidence="3">
    <location>
        <position position="1"/>
    </location>
</feature>
<accession>A0A3N0YKQ8</accession>
<reference evidence="3 4" key="1">
    <citation type="submission" date="2018-10" db="EMBL/GenBank/DDBJ databases">
        <title>Genome assembly for a Yunnan-Guizhou Plateau 3E fish, Anabarilius grahami (Regan), and its evolutionary and genetic applications.</title>
        <authorList>
            <person name="Jiang W."/>
        </authorList>
    </citation>
    <scope>NUCLEOTIDE SEQUENCE [LARGE SCALE GENOMIC DNA]</scope>
    <source>
        <strain evidence="3">AG-KIZ</strain>
        <tissue evidence="3">Muscle</tissue>
    </source>
</reference>
<dbReference type="AlphaFoldDB" id="A0A3N0YKQ8"/>